<comment type="similarity">
    <text evidence="5">Belongs to the 4-toluene sulfonate uptake permease (TSUP) (TC 2.A.102) family.</text>
</comment>
<comment type="subcellular location">
    <subcellularLocation>
        <location evidence="5">Cell membrane</location>
        <topology evidence="5">Multi-pass membrane protein</topology>
    </subcellularLocation>
    <subcellularLocation>
        <location evidence="1">Membrane</location>
        <topology evidence="1">Multi-pass membrane protein</topology>
    </subcellularLocation>
</comment>
<proteinExistence type="inferred from homology"/>
<keyword evidence="3 5" id="KW-1133">Transmembrane helix</keyword>
<evidence type="ECO:0000256" key="2">
    <source>
        <dbReference type="ARBA" id="ARBA00022692"/>
    </source>
</evidence>
<evidence type="ECO:0000256" key="4">
    <source>
        <dbReference type="ARBA" id="ARBA00023136"/>
    </source>
</evidence>
<feature type="transmembrane region" description="Helical" evidence="5">
    <location>
        <begin position="115"/>
        <end position="132"/>
    </location>
</feature>
<dbReference type="PANTHER" id="PTHR43701">
    <property type="entry name" value="MEMBRANE TRANSPORTER PROTEIN MJ0441-RELATED"/>
    <property type="match status" value="1"/>
</dbReference>
<feature type="transmembrane region" description="Helical" evidence="5">
    <location>
        <begin position="16"/>
        <end position="39"/>
    </location>
</feature>
<keyword evidence="7" id="KW-1185">Reference proteome</keyword>
<evidence type="ECO:0000313" key="7">
    <source>
        <dbReference type="Proteomes" id="UP001597369"/>
    </source>
</evidence>
<reference evidence="7" key="1">
    <citation type="journal article" date="2019" name="Int. J. Syst. Evol. Microbiol.">
        <title>The Global Catalogue of Microorganisms (GCM) 10K type strain sequencing project: providing services to taxonomists for standard genome sequencing and annotation.</title>
        <authorList>
            <consortium name="The Broad Institute Genomics Platform"/>
            <consortium name="The Broad Institute Genome Sequencing Center for Infectious Disease"/>
            <person name="Wu L."/>
            <person name="Ma J."/>
        </authorList>
    </citation>
    <scope>NUCLEOTIDE SEQUENCE [LARGE SCALE GENOMIC DNA]</scope>
    <source>
        <strain evidence="7">JCM 16545</strain>
    </source>
</reference>
<evidence type="ECO:0000313" key="6">
    <source>
        <dbReference type="EMBL" id="MFD2069211.1"/>
    </source>
</evidence>
<dbReference type="Pfam" id="PF01925">
    <property type="entry name" value="TauE"/>
    <property type="match status" value="1"/>
</dbReference>
<keyword evidence="2 5" id="KW-0812">Transmembrane</keyword>
<dbReference type="Proteomes" id="UP001597369">
    <property type="component" value="Unassembled WGS sequence"/>
</dbReference>
<accession>A0ABW4X3R3</accession>
<sequence length="258" mass="27093">MYSDSATEAWTLDSSFFIFVVAGFLAQLIDGTLGMAYGISCSTLLLNFGIPPAVASASVHTAEVFTTGVSGLSHLFLNNVNKSLFFKIAVPGSIGAIIGAYLVSDIFDGGVIKPYISSYLLIMGVVLVVKSFKPVKAKEEVKRLSLLGFVGGFLDAIGGGGWGPIVSTNLIFQGKTPKETIGTVNTAEFFVAFFSTGVFLFFVGIDSWKVIIGLITGGVAAAPIGAIAAKKVEAKTLMLSVGLLIVTISVYTIYKSIF</sequence>
<dbReference type="EMBL" id="JBHUHV010000058">
    <property type="protein sequence ID" value="MFD2069211.1"/>
    <property type="molecule type" value="Genomic_DNA"/>
</dbReference>
<keyword evidence="4 5" id="KW-0472">Membrane</keyword>
<feature type="transmembrane region" description="Helical" evidence="5">
    <location>
        <begin position="144"/>
        <end position="165"/>
    </location>
</feature>
<feature type="transmembrane region" description="Helical" evidence="5">
    <location>
        <begin position="84"/>
        <end position="103"/>
    </location>
</feature>
<comment type="caution">
    <text evidence="6">The sequence shown here is derived from an EMBL/GenBank/DDBJ whole genome shotgun (WGS) entry which is preliminary data.</text>
</comment>
<organism evidence="6 7">
    <name type="scientific">Pontibacter silvestris</name>
    <dbReference type="NCBI Taxonomy" id="2305183"/>
    <lineage>
        <taxon>Bacteria</taxon>
        <taxon>Pseudomonadati</taxon>
        <taxon>Bacteroidota</taxon>
        <taxon>Cytophagia</taxon>
        <taxon>Cytophagales</taxon>
        <taxon>Hymenobacteraceae</taxon>
        <taxon>Pontibacter</taxon>
    </lineage>
</organism>
<gene>
    <name evidence="6" type="ORF">ACFSKU_20170</name>
</gene>
<name>A0ABW4X3R3_9BACT</name>
<feature type="transmembrane region" description="Helical" evidence="5">
    <location>
        <begin position="185"/>
        <end position="203"/>
    </location>
</feature>
<keyword evidence="5" id="KW-1003">Cell membrane</keyword>
<protein>
    <recommendedName>
        <fullName evidence="5">Probable membrane transporter protein</fullName>
    </recommendedName>
</protein>
<dbReference type="InterPro" id="IPR002781">
    <property type="entry name" value="TM_pro_TauE-like"/>
</dbReference>
<feature type="transmembrane region" description="Helical" evidence="5">
    <location>
        <begin position="235"/>
        <end position="254"/>
    </location>
</feature>
<feature type="transmembrane region" description="Helical" evidence="5">
    <location>
        <begin position="210"/>
        <end position="229"/>
    </location>
</feature>
<dbReference type="PANTHER" id="PTHR43701:SF12">
    <property type="entry name" value="MEMBRANE TRANSPORTER PROTEIN YTNM-RELATED"/>
    <property type="match status" value="1"/>
</dbReference>
<dbReference type="InterPro" id="IPR051598">
    <property type="entry name" value="TSUP/Inactive_protease-like"/>
</dbReference>
<evidence type="ECO:0000256" key="3">
    <source>
        <dbReference type="ARBA" id="ARBA00022989"/>
    </source>
</evidence>
<evidence type="ECO:0000256" key="1">
    <source>
        <dbReference type="ARBA" id="ARBA00004141"/>
    </source>
</evidence>
<evidence type="ECO:0000256" key="5">
    <source>
        <dbReference type="RuleBase" id="RU363041"/>
    </source>
</evidence>